<keyword evidence="2 5" id="KW-0689">Ribosomal protein</keyword>
<dbReference type="GeneID" id="38572581"/>
<reference evidence="5" key="1">
    <citation type="submission" date="2017-05" db="EMBL/GenBank/DDBJ databases">
        <title>Plastid comparative genomics reveals ancient divergence between Glaucophyte genera.</title>
        <authorList>
            <person name="Figueroa-Martinez F.J."/>
            <person name="Jackson C."/>
            <person name="Reyes-Prieto A."/>
        </authorList>
    </citation>
    <scope>NUCLEOTIDE SEQUENCE</scope>
    <source>
        <strain evidence="5">SAG 46.84</strain>
    </source>
</reference>
<accession>A0A3G1IVP5</accession>
<dbReference type="HAMAP" id="MF_00391">
    <property type="entry name" value="Ribosomal_bL34"/>
    <property type="match status" value="1"/>
</dbReference>
<evidence type="ECO:0000256" key="3">
    <source>
        <dbReference type="ARBA" id="ARBA00023274"/>
    </source>
</evidence>
<dbReference type="InterPro" id="IPR000271">
    <property type="entry name" value="Ribosomal_bL34"/>
</dbReference>
<proteinExistence type="inferred from homology"/>
<organism evidence="5">
    <name type="scientific">Gloeochaete wittrockiana</name>
    <dbReference type="NCBI Taxonomy" id="38269"/>
    <lineage>
        <taxon>Eukaryota</taxon>
        <taxon>Glaucocystophyceae</taxon>
        <taxon>Gloeochaetales</taxon>
        <taxon>Gloeochaetaceae</taxon>
        <taxon>Gloeochaete</taxon>
    </lineage>
</organism>
<evidence type="ECO:0000256" key="1">
    <source>
        <dbReference type="ARBA" id="ARBA00010111"/>
    </source>
</evidence>
<dbReference type="GO" id="GO:0006412">
    <property type="term" value="P:translation"/>
    <property type="evidence" value="ECO:0007669"/>
    <property type="project" value="InterPro"/>
</dbReference>
<feature type="region of interest" description="Disordered" evidence="4">
    <location>
        <begin position="1"/>
        <end position="44"/>
    </location>
</feature>
<dbReference type="EMBL" id="MF167426">
    <property type="protein sequence ID" value="ASQ40169.1"/>
    <property type="molecule type" value="Genomic_DNA"/>
</dbReference>
<dbReference type="GO" id="GO:0005840">
    <property type="term" value="C:ribosome"/>
    <property type="evidence" value="ECO:0007669"/>
    <property type="project" value="UniProtKB-KW"/>
</dbReference>
<dbReference type="RefSeq" id="YP_009546108.1">
    <property type="nucleotide sequence ID" value="NC_040153.1"/>
</dbReference>
<keyword evidence="3" id="KW-0687">Ribonucleoprotein</keyword>
<dbReference type="EMBL" id="MF167426">
    <property type="protein sequence ID" value="ASQ40128.1"/>
    <property type="molecule type" value="Genomic_DNA"/>
</dbReference>
<protein>
    <submittedName>
        <fullName evidence="5">Ribosomal protein L34</fullName>
    </submittedName>
</protein>
<dbReference type="GeneID" id="38572715"/>
<name>A0A3G1IVP5_9EUKA</name>
<sequence>MTKRTLRGTRRKKIRTSGFRKRLLSSAGKRVLKSRRKKNRNRLA</sequence>
<dbReference type="Pfam" id="PF00468">
    <property type="entry name" value="Ribosomal_L34"/>
    <property type="match status" value="1"/>
</dbReference>
<evidence type="ECO:0000256" key="4">
    <source>
        <dbReference type="SAM" id="MobiDB-lite"/>
    </source>
</evidence>
<dbReference type="GO" id="GO:1990904">
    <property type="term" value="C:ribonucleoprotein complex"/>
    <property type="evidence" value="ECO:0007669"/>
    <property type="project" value="UniProtKB-KW"/>
</dbReference>
<dbReference type="RefSeq" id="YP_009546067.1">
    <property type="nucleotide sequence ID" value="NC_040153.1"/>
</dbReference>
<feature type="compositionally biased region" description="Basic residues" evidence="4">
    <location>
        <begin position="30"/>
        <end position="44"/>
    </location>
</feature>
<evidence type="ECO:0000313" key="5">
    <source>
        <dbReference type="EMBL" id="ASQ40128.1"/>
    </source>
</evidence>
<comment type="similarity">
    <text evidence="1">Belongs to the bacterial ribosomal protein bL34 family.</text>
</comment>
<keyword evidence="5" id="KW-0934">Plastid</keyword>
<geneLocation type="plastid" evidence="5"/>
<feature type="compositionally biased region" description="Basic residues" evidence="4">
    <location>
        <begin position="1"/>
        <end position="23"/>
    </location>
</feature>
<dbReference type="AlphaFoldDB" id="A0A3G1IVP5"/>
<dbReference type="GO" id="GO:0003735">
    <property type="term" value="F:structural constituent of ribosome"/>
    <property type="evidence" value="ECO:0007669"/>
    <property type="project" value="InterPro"/>
</dbReference>
<evidence type="ECO:0000256" key="2">
    <source>
        <dbReference type="ARBA" id="ARBA00022980"/>
    </source>
</evidence>
<dbReference type="NCBIfam" id="TIGR01030">
    <property type="entry name" value="rpmH_bact"/>
    <property type="match status" value="1"/>
</dbReference>
<dbReference type="Gene3D" id="1.10.287.3980">
    <property type="match status" value="1"/>
</dbReference>
<gene>
    <name evidence="5" type="primary">rpl34</name>
</gene>